<dbReference type="OrthoDB" id="432483at2759"/>
<gene>
    <name evidence="7" type="ORF">FWK35_00020398</name>
</gene>
<evidence type="ECO:0000256" key="2">
    <source>
        <dbReference type="ARBA" id="ARBA00022692"/>
    </source>
</evidence>
<evidence type="ECO:0000256" key="4">
    <source>
        <dbReference type="ARBA" id="ARBA00023136"/>
    </source>
</evidence>
<keyword evidence="8" id="KW-1185">Reference proteome</keyword>
<keyword evidence="2 5" id="KW-0812">Transmembrane</keyword>
<dbReference type="AlphaFoldDB" id="A0A6G0ZFN4"/>
<dbReference type="InterPro" id="IPR050818">
    <property type="entry name" value="KCNH_animal-type"/>
</dbReference>
<accession>A0A6G0ZFN4</accession>
<evidence type="ECO:0000256" key="5">
    <source>
        <dbReference type="SAM" id="Phobius"/>
    </source>
</evidence>
<feature type="transmembrane region" description="Helical" evidence="5">
    <location>
        <begin position="51"/>
        <end position="69"/>
    </location>
</feature>
<comment type="subcellular location">
    <subcellularLocation>
        <location evidence="1">Membrane</location>
        <topology evidence="1">Multi-pass membrane protein</topology>
    </subcellularLocation>
</comment>
<dbReference type="PANTHER" id="PTHR10217:SF637">
    <property type="entry name" value="EAG-LIKE K[+] CHANNEL, ISOFORM A"/>
    <property type="match status" value="1"/>
</dbReference>
<dbReference type="EMBL" id="VUJU01000518">
    <property type="protein sequence ID" value="KAF0769868.1"/>
    <property type="molecule type" value="Genomic_DNA"/>
</dbReference>
<sequence length="177" mass="20743">MVNINVIDESRWINAYCLKSLFLYFTDILFNFRTTFVNKKGEVVSDSKTIAFNYLKSWFVVDLFAALPFDLLYASDVYSGDEAGSGQVHLLKLTRLLRLARLLQKIDRYSQYGGMILTLLMLLFTLVAHWFACIWYVIAESERREKGRDWDLDLYTLLFDYGDITYKCGNWCEFIPS</sequence>
<dbReference type="PRINTS" id="PR01463">
    <property type="entry name" value="EAGCHANLFMLY"/>
</dbReference>
<dbReference type="GO" id="GO:0005249">
    <property type="term" value="F:voltage-gated potassium channel activity"/>
    <property type="evidence" value="ECO:0007669"/>
    <property type="project" value="InterPro"/>
</dbReference>
<protein>
    <submittedName>
        <fullName evidence="7">Potassium voltage-gated channel subfamily H member 8-like</fullName>
    </submittedName>
</protein>
<dbReference type="PANTHER" id="PTHR10217">
    <property type="entry name" value="VOLTAGE AND LIGAND GATED POTASSIUM CHANNEL"/>
    <property type="match status" value="1"/>
</dbReference>
<reference evidence="7 8" key="1">
    <citation type="submission" date="2019-08" db="EMBL/GenBank/DDBJ databases">
        <title>Whole genome of Aphis craccivora.</title>
        <authorList>
            <person name="Voronova N.V."/>
            <person name="Shulinski R.S."/>
            <person name="Bandarenka Y.V."/>
            <person name="Zhorov D.G."/>
            <person name="Warner D."/>
        </authorList>
    </citation>
    <scope>NUCLEOTIDE SEQUENCE [LARGE SCALE GENOMIC DNA]</scope>
    <source>
        <strain evidence="7">180601</strain>
        <tissue evidence="7">Whole Body</tissue>
    </source>
</reference>
<dbReference type="Proteomes" id="UP000478052">
    <property type="component" value="Unassembled WGS sequence"/>
</dbReference>
<dbReference type="Gene3D" id="1.10.287.70">
    <property type="match status" value="1"/>
</dbReference>
<name>A0A6G0ZFN4_APHCR</name>
<feature type="domain" description="Ion transport" evidence="6">
    <location>
        <begin position="22"/>
        <end position="139"/>
    </location>
</feature>
<evidence type="ECO:0000256" key="1">
    <source>
        <dbReference type="ARBA" id="ARBA00004141"/>
    </source>
</evidence>
<dbReference type="InterPro" id="IPR003938">
    <property type="entry name" value="K_chnl_volt-dep_EAG/ELK/ERG"/>
</dbReference>
<dbReference type="SUPFAM" id="SSF81324">
    <property type="entry name" value="Voltage-gated potassium channels"/>
    <property type="match status" value="1"/>
</dbReference>
<dbReference type="Pfam" id="PF00520">
    <property type="entry name" value="Ion_trans"/>
    <property type="match status" value="1"/>
</dbReference>
<dbReference type="GO" id="GO:0042391">
    <property type="term" value="P:regulation of membrane potential"/>
    <property type="evidence" value="ECO:0007669"/>
    <property type="project" value="TreeGrafter"/>
</dbReference>
<keyword evidence="3 5" id="KW-1133">Transmembrane helix</keyword>
<evidence type="ECO:0000259" key="6">
    <source>
        <dbReference type="Pfam" id="PF00520"/>
    </source>
</evidence>
<evidence type="ECO:0000256" key="3">
    <source>
        <dbReference type="ARBA" id="ARBA00022989"/>
    </source>
</evidence>
<comment type="caution">
    <text evidence="7">The sequence shown here is derived from an EMBL/GenBank/DDBJ whole genome shotgun (WGS) entry which is preliminary data.</text>
</comment>
<organism evidence="7 8">
    <name type="scientific">Aphis craccivora</name>
    <name type="common">Cowpea aphid</name>
    <dbReference type="NCBI Taxonomy" id="307492"/>
    <lineage>
        <taxon>Eukaryota</taxon>
        <taxon>Metazoa</taxon>
        <taxon>Ecdysozoa</taxon>
        <taxon>Arthropoda</taxon>
        <taxon>Hexapoda</taxon>
        <taxon>Insecta</taxon>
        <taxon>Pterygota</taxon>
        <taxon>Neoptera</taxon>
        <taxon>Paraneoptera</taxon>
        <taxon>Hemiptera</taxon>
        <taxon>Sternorrhyncha</taxon>
        <taxon>Aphidomorpha</taxon>
        <taxon>Aphidoidea</taxon>
        <taxon>Aphididae</taxon>
        <taxon>Aphidini</taxon>
        <taxon>Aphis</taxon>
        <taxon>Aphis</taxon>
    </lineage>
</organism>
<dbReference type="InterPro" id="IPR005821">
    <property type="entry name" value="Ion_trans_dom"/>
</dbReference>
<dbReference type="GO" id="GO:0005886">
    <property type="term" value="C:plasma membrane"/>
    <property type="evidence" value="ECO:0007669"/>
    <property type="project" value="TreeGrafter"/>
</dbReference>
<evidence type="ECO:0000313" key="7">
    <source>
        <dbReference type="EMBL" id="KAF0769868.1"/>
    </source>
</evidence>
<keyword evidence="4 5" id="KW-0472">Membrane</keyword>
<feature type="transmembrane region" description="Helical" evidence="5">
    <location>
        <begin position="12"/>
        <end position="30"/>
    </location>
</feature>
<evidence type="ECO:0000313" key="8">
    <source>
        <dbReference type="Proteomes" id="UP000478052"/>
    </source>
</evidence>
<feature type="transmembrane region" description="Helical" evidence="5">
    <location>
        <begin position="112"/>
        <end position="138"/>
    </location>
</feature>
<proteinExistence type="predicted"/>